<accession>A0A2N1KX36</accession>
<name>A0A2N1KX36_9GLOM</name>
<proteinExistence type="predicted"/>
<dbReference type="Proteomes" id="UP000233469">
    <property type="component" value="Unassembled WGS sequence"/>
</dbReference>
<reference evidence="1 2" key="2">
    <citation type="submission" date="2017-10" db="EMBL/GenBank/DDBJ databases">
        <title>Extensive intraspecific genome diversity in a model arbuscular mycorrhizal fungus.</title>
        <authorList>
            <person name="Chen E.C.H."/>
            <person name="Morin E."/>
            <person name="Baudet D."/>
            <person name="Noel J."/>
            <person name="Ndikumana S."/>
            <person name="Charron P."/>
            <person name="St-Onge C."/>
            <person name="Giorgi J."/>
            <person name="Grigoriev I.V."/>
            <person name="Roux C."/>
            <person name="Martin F.M."/>
            <person name="Corradi N."/>
        </authorList>
    </citation>
    <scope>NUCLEOTIDE SEQUENCE [LARGE SCALE GENOMIC DNA]</scope>
    <source>
        <strain evidence="1 2">C2</strain>
    </source>
</reference>
<dbReference type="AlphaFoldDB" id="A0A2N1KX36"/>
<sequence>MSKTKQYEVTLLAKRIISEDLHYGIHARNWWKPRKFAQTNFNPIPYRLFMSVNCYLNNSGIQALASAAINNMYVQIFGNKTTKYLGLIVMGFDNKVIVVS</sequence>
<evidence type="ECO:0000313" key="1">
    <source>
        <dbReference type="EMBL" id="PKK41704.1"/>
    </source>
</evidence>
<reference evidence="1 2" key="1">
    <citation type="submission" date="2016-04" db="EMBL/GenBank/DDBJ databases">
        <title>Genome analyses suggest a sexual origin of heterokaryosis in a supposedly ancient asexual fungus.</title>
        <authorList>
            <person name="Ropars J."/>
            <person name="Sedzielewska K."/>
            <person name="Noel J."/>
            <person name="Charron P."/>
            <person name="Farinelli L."/>
            <person name="Marton T."/>
            <person name="Kruger M."/>
            <person name="Pelin A."/>
            <person name="Brachmann A."/>
            <person name="Corradi N."/>
        </authorList>
    </citation>
    <scope>NUCLEOTIDE SEQUENCE [LARGE SCALE GENOMIC DNA]</scope>
    <source>
        <strain evidence="1 2">C2</strain>
    </source>
</reference>
<protein>
    <submittedName>
        <fullName evidence="1">Uncharacterized protein</fullName>
    </submittedName>
</protein>
<evidence type="ECO:0000313" key="2">
    <source>
        <dbReference type="Proteomes" id="UP000233469"/>
    </source>
</evidence>
<organism evidence="1 2">
    <name type="scientific">Rhizophagus irregularis</name>
    <dbReference type="NCBI Taxonomy" id="588596"/>
    <lineage>
        <taxon>Eukaryota</taxon>
        <taxon>Fungi</taxon>
        <taxon>Fungi incertae sedis</taxon>
        <taxon>Mucoromycota</taxon>
        <taxon>Glomeromycotina</taxon>
        <taxon>Glomeromycetes</taxon>
        <taxon>Glomerales</taxon>
        <taxon>Glomeraceae</taxon>
        <taxon>Rhizophagus</taxon>
    </lineage>
</organism>
<gene>
    <name evidence="1" type="ORF">RhiirC2_804721</name>
</gene>
<dbReference type="EMBL" id="LLXL01009740">
    <property type="protein sequence ID" value="PKK41704.1"/>
    <property type="molecule type" value="Genomic_DNA"/>
</dbReference>
<comment type="caution">
    <text evidence="1">The sequence shown here is derived from an EMBL/GenBank/DDBJ whole genome shotgun (WGS) entry which is preliminary data.</text>
</comment>